<dbReference type="AlphaFoldDB" id="A0A4Z1EBF3"/>
<name>A0A4Z1EBF3_9HELO</name>
<evidence type="ECO:0000313" key="2">
    <source>
        <dbReference type="EMBL" id="TGO08539.1"/>
    </source>
</evidence>
<feature type="region of interest" description="Disordered" evidence="1">
    <location>
        <begin position="145"/>
        <end position="167"/>
    </location>
</feature>
<reference evidence="2 3" key="1">
    <citation type="submission" date="2017-12" db="EMBL/GenBank/DDBJ databases">
        <title>Comparative genomics of Botrytis spp.</title>
        <authorList>
            <person name="Valero-Jimenez C.A."/>
            <person name="Tapia P."/>
            <person name="Veloso J."/>
            <person name="Silva-Moreno E."/>
            <person name="Staats M."/>
            <person name="Valdes J.H."/>
            <person name="Van Kan J.A.L."/>
        </authorList>
    </citation>
    <scope>NUCLEOTIDE SEQUENCE [LARGE SCALE GENOMIC DNA]</scope>
    <source>
        <strain evidence="2 3">Bt9001</strain>
    </source>
</reference>
<sequence>MNPIPEKDALRGVKSVSYKRFIWKKLWITYPSVAANTPIVFANVQYDRTNEKNVMKQNIASLRFNMVSMRCNANIPNNEVDSNHLITEIPEDEQFDIRGIDEQGPDWKLKRKFTSLFYLHSGMITETAEFFYVEVAVGRSSASKKPLWMSKKKRDPAKEAERSRQERLENHSCLYEEREKMKRSSELESRHLSAVGRAWNVNDNRRVIMSVSIPEASGGG</sequence>
<organism evidence="2 3">
    <name type="scientific">Botrytis tulipae</name>
    <dbReference type="NCBI Taxonomy" id="87230"/>
    <lineage>
        <taxon>Eukaryota</taxon>
        <taxon>Fungi</taxon>
        <taxon>Dikarya</taxon>
        <taxon>Ascomycota</taxon>
        <taxon>Pezizomycotina</taxon>
        <taxon>Leotiomycetes</taxon>
        <taxon>Helotiales</taxon>
        <taxon>Sclerotiniaceae</taxon>
        <taxon>Botrytis</taxon>
    </lineage>
</organism>
<evidence type="ECO:0000313" key="3">
    <source>
        <dbReference type="Proteomes" id="UP000297777"/>
    </source>
</evidence>
<feature type="compositionally biased region" description="Basic and acidic residues" evidence="1">
    <location>
        <begin position="156"/>
        <end position="167"/>
    </location>
</feature>
<evidence type="ECO:0000256" key="1">
    <source>
        <dbReference type="SAM" id="MobiDB-lite"/>
    </source>
</evidence>
<dbReference type="OrthoDB" id="5426765at2759"/>
<protein>
    <submittedName>
        <fullName evidence="2">Uncharacterized protein</fullName>
    </submittedName>
</protein>
<dbReference type="EMBL" id="PQXH01000204">
    <property type="protein sequence ID" value="TGO08539.1"/>
    <property type="molecule type" value="Genomic_DNA"/>
</dbReference>
<accession>A0A4Z1EBF3</accession>
<gene>
    <name evidence="2" type="ORF">BTUL_0204g00180</name>
</gene>
<proteinExistence type="predicted"/>
<comment type="caution">
    <text evidence="2">The sequence shown here is derived from an EMBL/GenBank/DDBJ whole genome shotgun (WGS) entry which is preliminary data.</text>
</comment>
<keyword evidence="3" id="KW-1185">Reference proteome</keyword>
<dbReference type="Proteomes" id="UP000297777">
    <property type="component" value="Unassembled WGS sequence"/>
</dbReference>